<evidence type="ECO:0000313" key="1">
    <source>
        <dbReference type="EMBL" id="ADI01923.1"/>
    </source>
</evidence>
<proteinExistence type="predicted"/>
<dbReference type="RefSeq" id="WP_013175325.1">
    <property type="nucleotide sequence ID" value="NC_014220.1"/>
</dbReference>
<reference evidence="1 2" key="2">
    <citation type="journal article" date="2010" name="Stand. Genomic Sci.">
        <title>Complete genome sequence of Syntrophothermus lipocalidus type strain (TGB-C1).</title>
        <authorList>
            <person name="Djao O.D."/>
            <person name="Zhang X."/>
            <person name="Lucas S."/>
            <person name="Lapidus A."/>
            <person name="Del Rio T.G."/>
            <person name="Nolan M."/>
            <person name="Tice H."/>
            <person name="Cheng J.F."/>
            <person name="Han C."/>
            <person name="Tapia R."/>
            <person name="Goodwin L."/>
            <person name="Pitluck S."/>
            <person name="Liolios K."/>
            <person name="Ivanova N."/>
            <person name="Mavromatis K."/>
            <person name="Mikhailova N."/>
            <person name="Ovchinnikova G."/>
            <person name="Pati A."/>
            <person name="Brambilla E."/>
            <person name="Chen A."/>
            <person name="Palaniappan K."/>
            <person name="Land M."/>
            <person name="Hauser L."/>
            <person name="Chang Y.J."/>
            <person name="Jeffries C.D."/>
            <person name="Rohde M."/>
            <person name="Sikorski J."/>
            <person name="Spring S."/>
            <person name="Goker M."/>
            <person name="Detter J.C."/>
            <person name="Woyke T."/>
            <person name="Bristow J."/>
            <person name="Eisen J.A."/>
            <person name="Markowitz V."/>
            <person name="Hugenholtz P."/>
            <person name="Kyrpides N.C."/>
            <person name="Klenk H.P."/>
        </authorList>
    </citation>
    <scope>NUCLEOTIDE SEQUENCE [LARGE SCALE GENOMIC DNA]</scope>
    <source>
        <strain evidence="2">DSM 12680 / TGB-C1</strain>
    </source>
</reference>
<gene>
    <name evidence="1" type="ordered locus">Slip_1149</name>
</gene>
<reference evidence="2" key="1">
    <citation type="journal article" date="2010" name="Stand. Genomic Sci.">
        <title>Complete genome sequence of Syntrophothermus lipocalidus type strain (TGB-C1T).</title>
        <authorList>
            <consortium name="US DOE Joint Genome Institute (JGI-PGF)"/>
            <person name="Djao O."/>
            <person name="Zhang X."/>
            <person name="Lucas S."/>
            <person name="Lapidus A."/>
            <person name="Glavina Del Rio T."/>
            <person name="Nolan M."/>
            <person name="Tice H."/>
            <person name="Cheng J."/>
            <person name="Han C."/>
            <person name="Tapia R."/>
            <person name="Goodwin L."/>
            <person name="Pitluck S."/>
            <person name="Liolios K."/>
            <person name="Ivanova N."/>
            <person name="Mavromatis K."/>
            <person name="Mikhailova N."/>
            <person name="Ovchinnikova G."/>
            <person name="Pati A."/>
            <person name="Brambilla E."/>
            <person name="Chen A."/>
            <person name="Palaniappan K."/>
            <person name="Land M."/>
            <person name="Hauser L."/>
            <person name="Chang Y."/>
            <person name="Jeffries C."/>
            <person name="Rohde M."/>
            <person name="Sikorski J."/>
            <person name="Spring S."/>
            <person name="Goker M."/>
            <person name="Detter J."/>
            <person name="Woyke T."/>
            <person name="Bristow J."/>
            <person name="Eisen J."/>
            <person name="Markowitz V."/>
            <person name="Hugenholtz P."/>
            <person name="Kyrpides N."/>
            <person name="Klenk H."/>
        </authorList>
    </citation>
    <scope>NUCLEOTIDE SEQUENCE [LARGE SCALE GENOMIC DNA]</scope>
    <source>
        <strain evidence="2">DSM 12680 / TGB-C1</strain>
    </source>
</reference>
<dbReference type="Proteomes" id="UP000000378">
    <property type="component" value="Chromosome"/>
</dbReference>
<dbReference type="eggNOG" id="ENOG50342V4">
    <property type="taxonomic scope" value="Bacteria"/>
</dbReference>
<protein>
    <submittedName>
        <fullName evidence="1">Transposase, IS4 family protein</fullName>
    </submittedName>
</protein>
<dbReference type="EMBL" id="CP002048">
    <property type="protein sequence ID" value="ADI01923.1"/>
    <property type="molecule type" value="Genomic_DNA"/>
</dbReference>
<name>D7CMI8_SYNLT</name>
<accession>D7CMI8</accession>
<dbReference type="STRING" id="643648.Slip_1149"/>
<dbReference type="KEGG" id="slp:Slip_1149"/>
<organism evidence="1 2">
    <name type="scientific">Syntrophothermus lipocalidus (strain DSM 12680 / TGB-C1)</name>
    <dbReference type="NCBI Taxonomy" id="643648"/>
    <lineage>
        <taxon>Bacteria</taxon>
        <taxon>Bacillati</taxon>
        <taxon>Bacillota</taxon>
        <taxon>Clostridia</taxon>
        <taxon>Eubacteriales</taxon>
        <taxon>Syntrophomonadaceae</taxon>
        <taxon>Syntrophothermus</taxon>
    </lineage>
</organism>
<evidence type="ECO:0000313" key="2">
    <source>
        <dbReference type="Proteomes" id="UP000000378"/>
    </source>
</evidence>
<dbReference type="HOGENOM" id="CLU_2439813_0_0_9"/>
<sequence>MYIRIVKVRDFRYMQVVHNYYVSGEYPRQQVISSLGRYDEDRYRQIQEILRDMQQLKRMQEVVNEIENPPIFPGIGSCRMFSLRPRSRKG</sequence>
<dbReference type="AlphaFoldDB" id="D7CMI8"/>
<keyword evidence="2" id="KW-1185">Reference proteome</keyword>